<feature type="region of interest" description="Disordered" evidence="1">
    <location>
        <begin position="23"/>
        <end position="227"/>
    </location>
</feature>
<protein>
    <submittedName>
        <fullName evidence="3">Uncharacterized protein</fullName>
    </submittedName>
</protein>
<accession>A0A7K0DWJ2</accession>
<proteinExistence type="predicted"/>
<gene>
    <name evidence="3" type="ORF">NRB56_55520</name>
</gene>
<dbReference type="Proteomes" id="UP000431401">
    <property type="component" value="Unassembled WGS sequence"/>
</dbReference>
<name>A0A7K0DWJ2_9NOCA</name>
<feature type="compositionally biased region" description="Low complexity" evidence="1">
    <location>
        <begin position="71"/>
        <end position="124"/>
    </location>
</feature>
<feature type="signal peptide" evidence="2">
    <location>
        <begin position="1"/>
        <end position="24"/>
    </location>
</feature>
<dbReference type="OrthoDB" id="4550818at2"/>
<organism evidence="3 4">
    <name type="scientific">Nocardia aurantia</name>
    <dbReference type="NCBI Taxonomy" id="2585199"/>
    <lineage>
        <taxon>Bacteria</taxon>
        <taxon>Bacillati</taxon>
        <taxon>Actinomycetota</taxon>
        <taxon>Actinomycetes</taxon>
        <taxon>Mycobacteriales</taxon>
        <taxon>Nocardiaceae</taxon>
        <taxon>Nocardia</taxon>
    </lineage>
</organism>
<keyword evidence="4" id="KW-1185">Reference proteome</keyword>
<sequence>MATTSLPLAAAAAVATILAAPAGADPTDQSAAPTTPVQPQPSDNSQLPQQNTPSPQPNTPSPQPNKPPQDAPQQPGTVTPPQGNTTPSPSQPGVTTPQPGVTTPQPGVTTPQPGVTNPNNPNNPEQGLAGPSQPGVTTPRVAPLPVPGQKDQGPNSVQPAVVPGQNGPNSNQPDQLAPPPGQGGTVRPAQPGQGGSDSLAGNGSQGAPAQPQTQWSSPSLQGAPAAPVVTITGPHTEVAANADGGTVLPGYVANTHHFSNLDGYVGTVGYNTPNGSGDAGISVEFVEANKIKVTTYTHNSGVNDVTNEAFIDTTQANLAKAAVEGWIRQQPGGIAALDAAAQIGRLPAGELGPQTVDVAGVTAQVGGDVQY</sequence>
<keyword evidence="2" id="KW-0732">Signal</keyword>
<dbReference type="AlphaFoldDB" id="A0A7K0DWJ2"/>
<dbReference type="EMBL" id="WEGI01000012">
    <property type="protein sequence ID" value="MQY29958.1"/>
    <property type="molecule type" value="Genomic_DNA"/>
</dbReference>
<reference evidence="3 4" key="1">
    <citation type="submission" date="2019-10" db="EMBL/GenBank/DDBJ databases">
        <title>Nocardia macrotermitis sp. nov. and Nocardia aurantia sp. nov., isolated from the gut of fungus growing-termite Macrotermes natalensis.</title>
        <authorList>
            <person name="Benndorf R."/>
            <person name="Schwitalla J."/>
            <person name="Martin K."/>
            <person name="De Beer W."/>
            <person name="Kaster A.-K."/>
            <person name="Vollmers J."/>
            <person name="Poulsen M."/>
            <person name="Beemelmanns C."/>
        </authorList>
    </citation>
    <scope>NUCLEOTIDE SEQUENCE [LARGE SCALE GENOMIC DNA]</scope>
    <source>
        <strain evidence="3 4">RB56</strain>
    </source>
</reference>
<comment type="caution">
    <text evidence="3">The sequence shown here is derived from an EMBL/GenBank/DDBJ whole genome shotgun (WGS) entry which is preliminary data.</text>
</comment>
<evidence type="ECO:0000313" key="3">
    <source>
        <dbReference type="EMBL" id="MQY29958.1"/>
    </source>
</evidence>
<feature type="compositionally biased region" description="Low complexity" evidence="1">
    <location>
        <begin position="44"/>
        <end position="53"/>
    </location>
</feature>
<evidence type="ECO:0000256" key="2">
    <source>
        <dbReference type="SAM" id="SignalP"/>
    </source>
</evidence>
<feature type="chain" id="PRO_5038875175" evidence="2">
    <location>
        <begin position="25"/>
        <end position="371"/>
    </location>
</feature>
<feature type="compositionally biased region" description="Pro residues" evidence="1">
    <location>
        <begin position="54"/>
        <end position="70"/>
    </location>
</feature>
<feature type="compositionally biased region" description="Polar residues" evidence="1">
    <location>
        <begin position="199"/>
        <end position="220"/>
    </location>
</feature>
<evidence type="ECO:0000256" key="1">
    <source>
        <dbReference type="SAM" id="MobiDB-lite"/>
    </source>
</evidence>
<feature type="compositionally biased region" description="Polar residues" evidence="1">
    <location>
        <begin position="27"/>
        <end position="43"/>
    </location>
</feature>
<evidence type="ECO:0000313" key="4">
    <source>
        <dbReference type="Proteomes" id="UP000431401"/>
    </source>
</evidence>